<evidence type="ECO:0000313" key="2">
    <source>
        <dbReference type="EMBL" id="KAK7323382.1"/>
    </source>
</evidence>
<feature type="transmembrane region" description="Helical" evidence="1">
    <location>
        <begin position="7"/>
        <end position="28"/>
    </location>
</feature>
<reference evidence="2 3" key="1">
    <citation type="submission" date="2024-01" db="EMBL/GenBank/DDBJ databases">
        <title>The genomes of 5 underutilized Papilionoideae crops provide insights into root nodulation and disease resistanc.</title>
        <authorList>
            <person name="Jiang F."/>
        </authorList>
    </citation>
    <scope>NUCLEOTIDE SEQUENCE [LARGE SCALE GENOMIC DNA]</scope>
    <source>
        <strain evidence="2">LVBAO_FW01</strain>
        <tissue evidence="2">Leaves</tissue>
    </source>
</reference>
<keyword evidence="1" id="KW-1133">Transmembrane helix</keyword>
<protein>
    <submittedName>
        <fullName evidence="2">Uncharacterized protein</fullName>
    </submittedName>
</protein>
<keyword evidence="3" id="KW-1185">Reference proteome</keyword>
<comment type="caution">
    <text evidence="2">The sequence shown here is derived from an EMBL/GenBank/DDBJ whole genome shotgun (WGS) entry which is preliminary data.</text>
</comment>
<evidence type="ECO:0000256" key="1">
    <source>
        <dbReference type="SAM" id="Phobius"/>
    </source>
</evidence>
<evidence type="ECO:0000313" key="3">
    <source>
        <dbReference type="Proteomes" id="UP001367508"/>
    </source>
</evidence>
<proteinExistence type="predicted"/>
<keyword evidence="1" id="KW-0472">Membrane</keyword>
<keyword evidence="1" id="KW-0812">Transmembrane</keyword>
<dbReference type="AlphaFoldDB" id="A0AAN9KTL3"/>
<gene>
    <name evidence="2" type="ORF">VNO77_26854</name>
</gene>
<accession>A0AAN9KTL3</accession>
<organism evidence="2 3">
    <name type="scientific">Canavalia gladiata</name>
    <name type="common">Sword bean</name>
    <name type="synonym">Dolichos gladiatus</name>
    <dbReference type="NCBI Taxonomy" id="3824"/>
    <lineage>
        <taxon>Eukaryota</taxon>
        <taxon>Viridiplantae</taxon>
        <taxon>Streptophyta</taxon>
        <taxon>Embryophyta</taxon>
        <taxon>Tracheophyta</taxon>
        <taxon>Spermatophyta</taxon>
        <taxon>Magnoliopsida</taxon>
        <taxon>eudicotyledons</taxon>
        <taxon>Gunneridae</taxon>
        <taxon>Pentapetalae</taxon>
        <taxon>rosids</taxon>
        <taxon>fabids</taxon>
        <taxon>Fabales</taxon>
        <taxon>Fabaceae</taxon>
        <taxon>Papilionoideae</taxon>
        <taxon>50 kb inversion clade</taxon>
        <taxon>NPAAA clade</taxon>
        <taxon>indigoferoid/millettioid clade</taxon>
        <taxon>Phaseoleae</taxon>
        <taxon>Canavalia</taxon>
    </lineage>
</organism>
<sequence length="256" mass="28829">MIRSRHVCGFSSVLAVRSYFILPSGFLLHARSPEFFHCLCWVSPLCLLSRVLAFSSSVKVGIEQDSSFSNSQTQQILKLLVWEGSPHTLPLIHCIAEAGGLLKKHFITAVRSSVSNKLELSLVQLKVEQNCKLNGSKLRSTRDLGYRFGQAPVSQGTEQHTRQQASYCHCYLGSLHPSVRNNLRYSDDGLDLAHTEPLFCLIWLNAVLLGEPSKLPRRITWMIKSVPEYLQCELLLSFSDLLPAFSFPDSLRRSRP</sequence>
<dbReference type="Proteomes" id="UP001367508">
    <property type="component" value="Unassembled WGS sequence"/>
</dbReference>
<dbReference type="EMBL" id="JAYMYQ010000006">
    <property type="protein sequence ID" value="KAK7323382.1"/>
    <property type="molecule type" value="Genomic_DNA"/>
</dbReference>
<name>A0AAN9KTL3_CANGL</name>